<dbReference type="RefSeq" id="XP_008718742.1">
    <property type="nucleotide sequence ID" value="XM_008720520.1"/>
</dbReference>
<evidence type="ECO:0000313" key="2">
    <source>
        <dbReference type="Proteomes" id="UP000030752"/>
    </source>
</evidence>
<proteinExistence type="predicted"/>
<evidence type="ECO:0000313" key="1">
    <source>
        <dbReference type="EMBL" id="ETN39957.1"/>
    </source>
</evidence>
<keyword evidence="2" id="KW-1185">Reference proteome</keyword>
<organism evidence="1 2">
    <name type="scientific">Cyphellophora europaea (strain CBS 101466)</name>
    <name type="common">Phialophora europaea</name>
    <dbReference type="NCBI Taxonomy" id="1220924"/>
    <lineage>
        <taxon>Eukaryota</taxon>
        <taxon>Fungi</taxon>
        <taxon>Dikarya</taxon>
        <taxon>Ascomycota</taxon>
        <taxon>Pezizomycotina</taxon>
        <taxon>Eurotiomycetes</taxon>
        <taxon>Chaetothyriomycetidae</taxon>
        <taxon>Chaetothyriales</taxon>
        <taxon>Cyphellophoraceae</taxon>
        <taxon>Cyphellophora</taxon>
    </lineage>
</organism>
<reference evidence="1 2" key="1">
    <citation type="submission" date="2013-03" db="EMBL/GenBank/DDBJ databases">
        <title>The Genome Sequence of Phialophora europaea CBS 101466.</title>
        <authorList>
            <consortium name="The Broad Institute Genomics Platform"/>
            <person name="Cuomo C."/>
            <person name="de Hoog S."/>
            <person name="Gorbushina A."/>
            <person name="Walker B."/>
            <person name="Young S.K."/>
            <person name="Zeng Q."/>
            <person name="Gargeya S."/>
            <person name="Fitzgerald M."/>
            <person name="Haas B."/>
            <person name="Abouelleil A."/>
            <person name="Allen A.W."/>
            <person name="Alvarado L."/>
            <person name="Arachchi H.M."/>
            <person name="Berlin A.M."/>
            <person name="Chapman S.B."/>
            <person name="Gainer-Dewar J."/>
            <person name="Goldberg J."/>
            <person name="Griggs A."/>
            <person name="Gujja S."/>
            <person name="Hansen M."/>
            <person name="Howarth C."/>
            <person name="Imamovic A."/>
            <person name="Ireland A."/>
            <person name="Larimer J."/>
            <person name="McCowan C."/>
            <person name="Murphy C."/>
            <person name="Pearson M."/>
            <person name="Poon T.W."/>
            <person name="Priest M."/>
            <person name="Roberts A."/>
            <person name="Saif S."/>
            <person name="Shea T."/>
            <person name="Sisk P."/>
            <person name="Sykes S."/>
            <person name="Wortman J."/>
            <person name="Nusbaum C."/>
            <person name="Birren B."/>
        </authorList>
    </citation>
    <scope>NUCLEOTIDE SEQUENCE [LARGE SCALE GENOMIC DNA]</scope>
    <source>
        <strain evidence="1 2">CBS 101466</strain>
    </source>
</reference>
<dbReference type="EMBL" id="KB822721">
    <property type="protein sequence ID" value="ETN39957.1"/>
    <property type="molecule type" value="Genomic_DNA"/>
</dbReference>
<name>W2RU56_CYPE1</name>
<gene>
    <name evidence="1" type="ORF">HMPREF1541_06184</name>
</gene>
<dbReference type="Proteomes" id="UP000030752">
    <property type="component" value="Unassembled WGS sequence"/>
</dbReference>
<accession>W2RU56</accession>
<dbReference type="VEuPathDB" id="FungiDB:HMPREF1541_06184"/>
<dbReference type="InParanoid" id="W2RU56"/>
<dbReference type="HOGENOM" id="CLU_2873781_0_0_1"/>
<protein>
    <submittedName>
        <fullName evidence="1">Uncharacterized protein</fullName>
    </submittedName>
</protein>
<dbReference type="GeneID" id="19973523"/>
<feature type="non-terminal residue" evidence="1">
    <location>
        <position position="1"/>
    </location>
</feature>
<sequence length="64" mass="6563">AGALRCAPAAGSARLGGASRSSISCAPSLSVLLGRTCELRRASSLRTIYRAAQAPTLPCAFRSR</sequence>
<dbReference type="AlphaFoldDB" id="W2RU56"/>